<name>Q0PIJ9_HELMO</name>
<dbReference type="EMBL" id="DQ831217">
    <property type="protein sequence ID" value="ABH04818.1"/>
    <property type="molecule type" value="Genomic_DNA"/>
</dbReference>
<reference evidence="2 3" key="2">
    <citation type="submission" date="2019-11" db="EMBL/GenBank/DDBJ databases">
        <title>Whole-genome sequence of a the green, strictly anaerobic photosynthetic bacterium Heliobacillus mobilis DSM 6151.</title>
        <authorList>
            <person name="Kyndt J.A."/>
            <person name="Meyer T.E."/>
        </authorList>
    </citation>
    <scope>NUCLEOTIDE SEQUENCE [LARGE SCALE GENOMIC DNA]</scope>
    <source>
        <strain evidence="2 3">DSM 6151</strain>
    </source>
</reference>
<protein>
    <submittedName>
        <fullName evidence="1">Uncharacterized conserved protein</fullName>
    </submittedName>
</protein>
<gene>
    <name evidence="2" type="ORF">GJ688_11260</name>
</gene>
<evidence type="ECO:0000313" key="3">
    <source>
        <dbReference type="Proteomes" id="UP000430670"/>
    </source>
</evidence>
<reference evidence="1" key="1">
    <citation type="journal article" date="2006" name="Proc. Natl. Acad. Sci. U.S.A.">
        <title>The cyanobacterial genome core and the origin of photosynthesis.</title>
        <authorList>
            <person name="Mulkidjanian A.Y."/>
            <person name="Koonin E.V."/>
            <person name="Makarova K.S."/>
            <person name="Mekhedov S.L."/>
            <person name="Sorokin A."/>
            <person name="Wolf Y.I."/>
            <person name="Dufresne A."/>
            <person name="Partensky F."/>
            <person name="Burd H."/>
            <person name="Kaznadzey D."/>
            <person name="Haselkorn R."/>
            <person name="Galperin M.Y."/>
        </authorList>
    </citation>
    <scope>NUCLEOTIDE SEQUENCE</scope>
</reference>
<proteinExistence type="predicted"/>
<dbReference type="OrthoDB" id="1678992at2"/>
<accession>Q0PIJ9</accession>
<evidence type="ECO:0000313" key="1">
    <source>
        <dbReference type="EMBL" id="ABH04818.1"/>
    </source>
</evidence>
<dbReference type="EMBL" id="WNKU01000012">
    <property type="protein sequence ID" value="MTV49554.1"/>
    <property type="molecule type" value="Genomic_DNA"/>
</dbReference>
<evidence type="ECO:0000313" key="2">
    <source>
        <dbReference type="EMBL" id="MTV49554.1"/>
    </source>
</evidence>
<sequence length="222" mass="25431">MILSTMTVIALRCPACGRMDFHALSLFSFAGRKVKKIQCSCGAALMTVGSKDRKRFWIQTHCIMCETQHLQWFTRERLWSQQLTELRCTETMVEVGFIGPREKVKTAILSQDKSLYEMAENLGLADYFENPEVMYAILERLHKLAEEGSLSCECGSFQINVEVYPDRVELRCELCDSTYVCYAESDNDLQSLSRCAELQIQGSSPIAPESRRARRRRTKKST</sequence>
<dbReference type="AlphaFoldDB" id="Q0PIJ9"/>
<keyword evidence="3" id="KW-1185">Reference proteome</keyword>
<organism evidence="1">
    <name type="scientific">Heliobacterium mobile</name>
    <name type="common">Heliobacillus mobilis</name>
    <dbReference type="NCBI Taxonomy" id="28064"/>
    <lineage>
        <taxon>Bacteria</taxon>
        <taxon>Bacillati</taxon>
        <taxon>Bacillota</taxon>
        <taxon>Clostridia</taxon>
        <taxon>Eubacteriales</taxon>
        <taxon>Heliobacteriaceae</taxon>
        <taxon>Heliobacterium</taxon>
    </lineage>
</organism>
<dbReference type="RefSeq" id="WP_155476655.1">
    <property type="nucleotide sequence ID" value="NZ_WNKU01000012.1"/>
</dbReference>
<dbReference type="Proteomes" id="UP000430670">
    <property type="component" value="Unassembled WGS sequence"/>
</dbReference>